<dbReference type="AlphaFoldDB" id="A0A5J5C591"/>
<name>A0A5J5C591_9ASTE</name>
<sequence length="121" mass="13672">MSHCCSEPHPSLSGTATALDLQADCSSEPPTTPTSFSLFLLRHFLSLFLGSPNPIYSLLHHRNILSTRLPFTQFGASIMQGFIINATTENFHREETFNDVFFRRFHISMGSFWRINVTCSS</sequence>
<evidence type="ECO:0000313" key="2">
    <source>
        <dbReference type="Proteomes" id="UP000325577"/>
    </source>
</evidence>
<accession>A0A5J5C591</accession>
<dbReference type="EMBL" id="CM018031">
    <property type="protein sequence ID" value="KAA8549052.1"/>
    <property type="molecule type" value="Genomic_DNA"/>
</dbReference>
<evidence type="ECO:0000313" key="1">
    <source>
        <dbReference type="EMBL" id="KAA8549052.1"/>
    </source>
</evidence>
<proteinExistence type="predicted"/>
<gene>
    <name evidence="1" type="ORF">F0562_000736</name>
</gene>
<dbReference type="Proteomes" id="UP000325577">
    <property type="component" value="Linkage Group LG0"/>
</dbReference>
<reference evidence="1 2" key="1">
    <citation type="submission" date="2019-09" db="EMBL/GenBank/DDBJ databases">
        <title>A chromosome-level genome assembly of the Chinese tupelo Nyssa sinensis.</title>
        <authorList>
            <person name="Yang X."/>
            <person name="Kang M."/>
            <person name="Yang Y."/>
            <person name="Xiong H."/>
            <person name="Wang M."/>
            <person name="Zhang Z."/>
            <person name="Wang Z."/>
            <person name="Wu H."/>
            <person name="Ma T."/>
            <person name="Liu J."/>
            <person name="Xi Z."/>
        </authorList>
    </citation>
    <scope>NUCLEOTIDE SEQUENCE [LARGE SCALE GENOMIC DNA]</scope>
    <source>
        <strain evidence="1">J267</strain>
        <tissue evidence="1">Leaf</tissue>
    </source>
</reference>
<organism evidence="1 2">
    <name type="scientific">Nyssa sinensis</name>
    <dbReference type="NCBI Taxonomy" id="561372"/>
    <lineage>
        <taxon>Eukaryota</taxon>
        <taxon>Viridiplantae</taxon>
        <taxon>Streptophyta</taxon>
        <taxon>Embryophyta</taxon>
        <taxon>Tracheophyta</taxon>
        <taxon>Spermatophyta</taxon>
        <taxon>Magnoliopsida</taxon>
        <taxon>eudicotyledons</taxon>
        <taxon>Gunneridae</taxon>
        <taxon>Pentapetalae</taxon>
        <taxon>asterids</taxon>
        <taxon>Cornales</taxon>
        <taxon>Nyssaceae</taxon>
        <taxon>Nyssa</taxon>
    </lineage>
</organism>
<keyword evidence="2" id="KW-1185">Reference proteome</keyword>
<protein>
    <submittedName>
        <fullName evidence="1">Uncharacterized protein</fullName>
    </submittedName>
</protein>